<organism evidence="2 3">
    <name type="scientific">Streptomyces clavuligerus</name>
    <dbReference type="NCBI Taxonomy" id="1901"/>
    <lineage>
        <taxon>Bacteria</taxon>
        <taxon>Bacillati</taxon>
        <taxon>Actinomycetota</taxon>
        <taxon>Actinomycetes</taxon>
        <taxon>Kitasatosporales</taxon>
        <taxon>Streptomycetaceae</taxon>
        <taxon>Streptomyces</taxon>
    </lineage>
</organism>
<dbReference type="STRING" id="1901.BB341_12420"/>
<dbReference type="Proteomes" id="UP000002357">
    <property type="component" value="Chromosome"/>
</dbReference>
<proteinExistence type="predicted"/>
<feature type="region of interest" description="Disordered" evidence="1">
    <location>
        <begin position="1"/>
        <end position="107"/>
    </location>
</feature>
<evidence type="ECO:0000313" key="2">
    <source>
        <dbReference type="EMBL" id="EFG08306.1"/>
    </source>
</evidence>
<accession>E2PYX5</accession>
<dbReference type="KEGG" id="sclf:BB341_12420"/>
<keyword evidence="3" id="KW-1185">Reference proteome</keyword>
<dbReference type="AlphaFoldDB" id="E2PYX5"/>
<protein>
    <submittedName>
        <fullName evidence="2">Uncharacterized protein</fullName>
    </submittedName>
</protein>
<gene>
    <name evidence="2" type="ORF">SCLAV_3235</name>
</gene>
<name>E2PYX5_STRCL</name>
<reference evidence="2 3" key="1">
    <citation type="journal article" date="2010" name="Genome Biol. Evol.">
        <title>The sequence of a 1.8-mb bacterial linear plasmid reveals a rich evolutionary reservoir of secondary metabolic pathways.</title>
        <authorList>
            <person name="Medema M.H."/>
            <person name="Trefzer A."/>
            <person name="Kovalchuk A."/>
            <person name="van den Berg M."/>
            <person name="Mueller U."/>
            <person name="Heijne W."/>
            <person name="Wu L."/>
            <person name="Alam M.T."/>
            <person name="Ronning C.M."/>
            <person name="Nierman W.C."/>
            <person name="Bovenberg R.A.L."/>
            <person name="Breitling R."/>
            <person name="Takano E."/>
        </authorList>
    </citation>
    <scope>NUCLEOTIDE SEQUENCE [LARGE SCALE GENOMIC DNA]</scope>
    <source>
        <strain evidence="3">ATCC 27064 / DSM 738 / JCM 4710 / NBRC 13307 / NCIMB 12785 / NRRL 3585 / VKM Ac-602</strain>
    </source>
</reference>
<evidence type="ECO:0000256" key="1">
    <source>
        <dbReference type="SAM" id="MobiDB-lite"/>
    </source>
</evidence>
<feature type="compositionally biased region" description="Polar residues" evidence="1">
    <location>
        <begin position="92"/>
        <end position="107"/>
    </location>
</feature>
<sequence>MRSDGRDLMAATGEPPRARSGVPAPPDPIALKAGPRARDRSGPATPGPPDRTAADRRGARGPATPPRPDAHAVTRSRPPPDSAGLPGRRRYSTSMPYSPTSASRPPV</sequence>
<evidence type="ECO:0000313" key="3">
    <source>
        <dbReference type="Proteomes" id="UP000002357"/>
    </source>
</evidence>
<dbReference type="EMBL" id="CM000913">
    <property type="protein sequence ID" value="EFG08306.1"/>
    <property type="molecule type" value="Genomic_DNA"/>
</dbReference>